<evidence type="ECO:0000313" key="2">
    <source>
        <dbReference type="EMBL" id="MBB2151634.1"/>
    </source>
</evidence>
<accession>A0ABR6F3M3</accession>
<proteinExistence type="predicted"/>
<name>A0ABR6F3M3_9SPHI</name>
<dbReference type="InterPro" id="IPR014966">
    <property type="entry name" value="FRG-dom"/>
</dbReference>
<gene>
    <name evidence="2" type="ORF">GM920_22225</name>
</gene>
<organism evidence="2 3">
    <name type="scientific">Pedobacter gandavensis</name>
    <dbReference type="NCBI Taxonomy" id="2679963"/>
    <lineage>
        <taxon>Bacteria</taxon>
        <taxon>Pseudomonadati</taxon>
        <taxon>Bacteroidota</taxon>
        <taxon>Sphingobacteriia</taxon>
        <taxon>Sphingobacteriales</taxon>
        <taxon>Sphingobacteriaceae</taxon>
        <taxon>Pedobacter</taxon>
    </lineage>
</organism>
<keyword evidence="3" id="KW-1185">Reference proteome</keyword>
<evidence type="ECO:0000259" key="1">
    <source>
        <dbReference type="SMART" id="SM00901"/>
    </source>
</evidence>
<dbReference type="RefSeq" id="WP_182961597.1">
    <property type="nucleotide sequence ID" value="NZ_WNXC01000010.1"/>
</dbReference>
<dbReference type="Proteomes" id="UP000636110">
    <property type="component" value="Unassembled WGS sequence"/>
</dbReference>
<sequence>MAKREIQNLDLKIKYTLEYIEDGGIEKILDPLLLQSLQMAKFDGYGKADPDSITPNLNAFMMGVLLQHSKPPFYSPEHISEYASLLQKDLLFDQKKIDTEEEFDRIYDEYNKKENILFRGQREAKWRLYNKMQRQWILEKLYGQGFDYRLFLETLVSVGLAEYADKIKELLEKHHIDTDNDIAVLGFLQHHACPTPLLDWTFKFQNALYFGIDGLTPREKKIEIDDYFSIYYLEEAHFEEGSMRKIMTDSLDTIGKEILENMIKGIAKDKDTFGEMQDKFRGRKVFDKSKYEGSGMVKDLTKIEKIVTFPLLYFSDKDAESGIIFSLNNSKNILNQAGVFIWNADPSKPLEVVGYDLYASDKGSIQPGEYAFCKCFNINKNLENHIRKRLEADGITKEFIYPTSDINTYPIFEKSKQTLIKS</sequence>
<protein>
    <submittedName>
        <fullName evidence="2">FRG domain-containing protein</fullName>
    </submittedName>
</protein>
<reference evidence="2 3" key="1">
    <citation type="submission" date="2019-11" db="EMBL/GenBank/DDBJ databases">
        <title>Description of Pedobacter sp. LMG 31462T.</title>
        <authorList>
            <person name="Carlier A."/>
            <person name="Qi S."/>
            <person name="Vandamme P."/>
        </authorList>
    </citation>
    <scope>NUCLEOTIDE SEQUENCE [LARGE SCALE GENOMIC DNA]</scope>
    <source>
        <strain evidence="2 3">LMG 31462</strain>
    </source>
</reference>
<dbReference type="SMART" id="SM00901">
    <property type="entry name" value="FRG"/>
    <property type="match status" value="1"/>
</dbReference>
<dbReference type="EMBL" id="WNXC01000010">
    <property type="protein sequence ID" value="MBB2151634.1"/>
    <property type="molecule type" value="Genomic_DNA"/>
</dbReference>
<evidence type="ECO:0000313" key="3">
    <source>
        <dbReference type="Proteomes" id="UP000636110"/>
    </source>
</evidence>
<dbReference type="Pfam" id="PF08867">
    <property type="entry name" value="FRG"/>
    <property type="match status" value="1"/>
</dbReference>
<comment type="caution">
    <text evidence="2">The sequence shown here is derived from an EMBL/GenBank/DDBJ whole genome shotgun (WGS) entry which is preliminary data.</text>
</comment>
<feature type="domain" description="FRG" evidence="1">
    <location>
        <begin position="112"/>
        <end position="223"/>
    </location>
</feature>